<dbReference type="Pfam" id="PF00440">
    <property type="entry name" value="TetR_N"/>
    <property type="match status" value="1"/>
</dbReference>
<protein>
    <submittedName>
        <fullName evidence="6">TetR/AcrR family transcriptional regulator</fullName>
    </submittedName>
</protein>
<reference evidence="7" key="1">
    <citation type="journal article" date="2019" name="Int. J. Syst. Evol. Microbiol.">
        <title>The Global Catalogue of Microorganisms (GCM) 10K type strain sequencing project: providing services to taxonomists for standard genome sequencing and annotation.</title>
        <authorList>
            <consortium name="The Broad Institute Genomics Platform"/>
            <consortium name="The Broad Institute Genome Sequencing Center for Infectious Disease"/>
            <person name="Wu L."/>
            <person name="Ma J."/>
        </authorList>
    </citation>
    <scope>NUCLEOTIDE SEQUENCE [LARGE SCALE GENOMIC DNA]</scope>
    <source>
        <strain evidence="7">JCM 18302</strain>
    </source>
</reference>
<dbReference type="RefSeq" id="WP_345605431.1">
    <property type="nucleotide sequence ID" value="NZ_BAABJO010000009.1"/>
</dbReference>
<evidence type="ECO:0000256" key="1">
    <source>
        <dbReference type="ARBA" id="ARBA00023015"/>
    </source>
</evidence>
<dbReference type="PRINTS" id="PR00455">
    <property type="entry name" value="HTHTETR"/>
</dbReference>
<evidence type="ECO:0000313" key="7">
    <source>
        <dbReference type="Proteomes" id="UP001500804"/>
    </source>
</evidence>
<dbReference type="Proteomes" id="UP001500804">
    <property type="component" value="Unassembled WGS sequence"/>
</dbReference>
<dbReference type="EMBL" id="BAABJO010000009">
    <property type="protein sequence ID" value="GAA5120499.1"/>
    <property type="molecule type" value="Genomic_DNA"/>
</dbReference>
<name>A0ABP9NJ97_9PSEU</name>
<organism evidence="6 7">
    <name type="scientific">Pseudonocardia adelaidensis</name>
    <dbReference type="NCBI Taxonomy" id="648754"/>
    <lineage>
        <taxon>Bacteria</taxon>
        <taxon>Bacillati</taxon>
        <taxon>Actinomycetota</taxon>
        <taxon>Actinomycetes</taxon>
        <taxon>Pseudonocardiales</taxon>
        <taxon>Pseudonocardiaceae</taxon>
        <taxon>Pseudonocardia</taxon>
    </lineage>
</organism>
<sequence length="199" mass="20849">MPVAKGATIDPARTRAAIVEAAGPLLYERGIDGVGVAELCARLGVSKETLYRHFGTKDGLVLAVLEARSERVHGWTAAAAAAAGDDPADQLAAVFDALGEWYREPEFRGCAMVNAAAQHHDDPVRAVTGRHLDRYLDLLTGIAARAGVADPEGLARRLLMLVEGATVVAAHHGVADTAAQAREAALTLLTAERDGLLEA</sequence>
<evidence type="ECO:0000259" key="5">
    <source>
        <dbReference type="PROSITE" id="PS50977"/>
    </source>
</evidence>
<accession>A0ABP9NJ97</accession>
<keyword evidence="3" id="KW-0804">Transcription</keyword>
<keyword evidence="1" id="KW-0805">Transcription regulation</keyword>
<evidence type="ECO:0000313" key="6">
    <source>
        <dbReference type="EMBL" id="GAA5120499.1"/>
    </source>
</evidence>
<dbReference type="SUPFAM" id="SSF46689">
    <property type="entry name" value="Homeodomain-like"/>
    <property type="match status" value="1"/>
</dbReference>
<dbReference type="PANTHER" id="PTHR47506:SF1">
    <property type="entry name" value="HTH-TYPE TRANSCRIPTIONAL REGULATOR YJDC"/>
    <property type="match status" value="1"/>
</dbReference>
<dbReference type="Gene3D" id="1.10.357.10">
    <property type="entry name" value="Tetracycline Repressor, domain 2"/>
    <property type="match status" value="1"/>
</dbReference>
<dbReference type="InterPro" id="IPR001647">
    <property type="entry name" value="HTH_TetR"/>
</dbReference>
<keyword evidence="2 4" id="KW-0238">DNA-binding</keyword>
<dbReference type="InterPro" id="IPR009057">
    <property type="entry name" value="Homeodomain-like_sf"/>
</dbReference>
<keyword evidence="7" id="KW-1185">Reference proteome</keyword>
<evidence type="ECO:0000256" key="3">
    <source>
        <dbReference type="ARBA" id="ARBA00023163"/>
    </source>
</evidence>
<evidence type="ECO:0000256" key="4">
    <source>
        <dbReference type="PROSITE-ProRule" id="PRU00335"/>
    </source>
</evidence>
<dbReference type="PANTHER" id="PTHR47506">
    <property type="entry name" value="TRANSCRIPTIONAL REGULATORY PROTEIN"/>
    <property type="match status" value="1"/>
</dbReference>
<feature type="DNA-binding region" description="H-T-H motif" evidence="4">
    <location>
        <begin position="35"/>
        <end position="54"/>
    </location>
</feature>
<dbReference type="InterPro" id="IPR036271">
    <property type="entry name" value="Tet_transcr_reg_TetR-rel_C_sf"/>
</dbReference>
<evidence type="ECO:0000256" key="2">
    <source>
        <dbReference type="ARBA" id="ARBA00023125"/>
    </source>
</evidence>
<comment type="caution">
    <text evidence="6">The sequence shown here is derived from an EMBL/GenBank/DDBJ whole genome shotgun (WGS) entry which is preliminary data.</text>
</comment>
<dbReference type="SUPFAM" id="SSF48498">
    <property type="entry name" value="Tetracyclin repressor-like, C-terminal domain"/>
    <property type="match status" value="1"/>
</dbReference>
<proteinExistence type="predicted"/>
<dbReference type="PROSITE" id="PS50977">
    <property type="entry name" value="HTH_TETR_2"/>
    <property type="match status" value="1"/>
</dbReference>
<feature type="domain" description="HTH tetR-type" evidence="5">
    <location>
        <begin position="12"/>
        <end position="72"/>
    </location>
</feature>
<gene>
    <name evidence="6" type="ORF">GCM10023320_27860</name>
</gene>